<dbReference type="GO" id="GO:0005509">
    <property type="term" value="F:calcium ion binding"/>
    <property type="evidence" value="ECO:0007669"/>
    <property type="project" value="InterPro"/>
</dbReference>
<reference evidence="1" key="1">
    <citation type="submission" date="2021-09" db="EMBL/GenBank/DDBJ databases">
        <authorList>
            <consortium name="AG Swart"/>
            <person name="Singh M."/>
            <person name="Singh A."/>
            <person name="Seah K."/>
            <person name="Emmerich C."/>
        </authorList>
    </citation>
    <scope>NUCLEOTIDE SEQUENCE</scope>
    <source>
        <strain evidence="1">ATCC30299</strain>
    </source>
</reference>
<gene>
    <name evidence="1" type="ORF">BSTOLATCC_MIC34764</name>
</gene>
<dbReference type="Proteomes" id="UP001162131">
    <property type="component" value="Unassembled WGS sequence"/>
</dbReference>
<dbReference type="InterPro" id="IPR042798">
    <property type="entry name" value="EFCAB9"/>
</dbReference>
<comment type="caution">
    <text evidence="1">The sequence shown here is derived from an EMBL/GenBank/DDBJ whole genome shotgun (WGS) entry which is preliminary data.</text>
</comment>
<dbReference type="GO" id="GO:0061891">
    <property type="term" value="F:calcium ion sensor activity"/>
    <property type="evidence" value="ECO:0007669"/>
    <property type="project" value="TreeGrafter"/>
</dbReference>
<dbReference type="EMBL" id="CAJZBQ010000035">
    <property type="protein sequence ID" value="CAG9323724.1"/>
    <property type="molecule type" value="Genomic_DNA"/>
</dbReference>
<name>A0AAU9J685_9CILI</name>
<organism evidence="1 2">
    <name type="scientific">Blepharisma stoltei</name>
    <dbReference type="NCBI Taxonomy" id="1481888"/>
    <lineage>
        <taxon>Eukaryota</taxon>
        <taxon>Sar</taxon>
        <taxon>Alveolata</taxon>
        <taxon>Ciliophora</taxon>
        <taxon>Postciliodesmatophora</taxon>
        <taxon>Heterotrichea</taxon>
        <taxon>Heterotrichida</taxon>
        <taxon>Blepharismidae</taxon>
        <taxon>Blepharisma</taxon>
    </lineage>
</organism>
<proteinExistence type="predicted"/>
<protein>
    <submittedName>
        <fullName evidence="1">Uncharacterized protein</fullName>
    </submittedName>
</protein>
<dbReference type="PANTHER" id="PTHR47065:SF1">
    <property type="entry name" value="EF-HAND CALCIUM-BINDING DOMAIN-CONTAINING PROTEIN 9"/>
    <property type="match status" value="1"/>
</dbReference>
<sequence length="229" mass="26826">MEFLKTDFKNWIVKKCENSMQGVSLNFYELIHTPHGFDALQSWFLTMGGSELDEYAFFKLMKLVVNEMTEPEAWETFDTLCQEPTITLKEFLMLVFLYASLETKQMKVMLYMHGKMLYQLLAGSERHEISFERVKRIGRLIKLNERYLIQKGRELGISWPMKSSLTFEQFQLFYFDIFSELDYTEVVQQQEPKPEPVVVVSAAKPPLPVAVKKRTTKCASCQSKHCMLL</sequence>
<dbReference type="PANTHER" id="PTHR47065">
    <property type="entry name" value="EF-HAND CALCIUM-BINDING DOMAIN-CONTAINING PROTEIN 9"/>
    <property type="match status" value="1"/>
</dbReference>
<evidence type="ECO:0000313" key="1">
    <source>
        <dbReference type="EMBL" id="CAG9323724.1"/>
    </source>
</evidence>
<evidence type="ECO:0000313" key="2">
    <source>
        <dbReference type="Proteomes" id="UP001162131"/>
    </source>
</evidence>
<keyword evidence="2" id="KW-1185">Reference proteome</keyword>
<dbReference type="GO" id="GO:0005737">
    <property type="term" value="C:cytoplasm"/>
    <property type="evidence" value="ECO:0007669"/>
    <property type="project" value="TreeGrafter"/>
</dbReference>
<accession>A0AAU9J685</accession>
<dbReference type="AlphaFoldDB" id="A0AAU9J685"/>